<reference evidence="2 4" key="1">
    <citation type="journal article" date="2020" name="Stud. Mycol.">
        <title>101 Dothideomycetes genomes: a test case for predicting lifestyles and emergence of pathogens.</title>
        <authorList>
            <person name="Haridas S."/>
            <person name="Albert R."/>
            <person name="Binder M."/>
            <person name="Bloem J."/>
            <person name="Labutti K."/>
            <person name="Salamov A."/>
            <person name="Andreopoulos B."/>
            <person name="Baker S."/>
            <person name="Barry K."/>
            <person name="Bills G."/>
            <person name="Bluhm B."/>
            <person name="Cannon C."/>
            <person name="Castanera R."/>
            <person name="Culley D."/>
            <person name="Daum C."/>
            <person name="Ezra D."/>
            <person name="Gonzalez J."/>
            <person name="Henrissat B."/>
            <person name="Kuo A."/>
            <person name="Liang C."/>
            <person name="Lipzen A."/>
            <person name="Lutzoni F."/>
            <person name="Magnuson J."/>
            <person name="Mondo S."/>
            <person name="Nolan M."/>
            <person name="Ohm R."/>
            <person name="Pangilinan J."/>
            <person name="Park H.-J."/>
            <person name="Ramirez L."/>
            <person name="Alfaro M."/>
            <person name="Sun H."/>
            <person name="Tritt A."/>
            <person name="Yoshinaga Y."/>
            <person name="Zwiers L.-H."/>
            <person name="Turgeon B."/>
            <person name="Goodwin S."/>
            <person name="Spatafora J."/>
            <person name="Crous P."/>
            <person name="Grigoriev I."/>
        </authorList>
    </citation>
    <scope>NUCLEOTIDE SEQUENCE</scope>
    <source>
        <strain evidence="2 4">CBS 304.34</strain>
    </source>
</reference>
<dbReference type="RefSeq" id="XP_033580771.1">
    <property type="nucleotide sequence ID" value="XM_033713468.1"/>
</dbReference>
<dbReference type="AlphaFoldDB" id="A0A6A6Z0Q2"/>
<evidence type="ECO:0000313" key="4">
    <source>
        <dbReference type="RefSeq" id="XP_033580771.1"/>
    </source>
</evidence>
<keyword evidence="3" id="KW-1185">Reference proteome</keyword>
<evidence type="ECO:0000256" key="1">
    <source>
        <dbReference type="SAM" id="MobiDB-lite"/>
    </source>
</evidence>
<feature type="region of interest" description="Disordered" evidence="1">
    <location>
        <begin position="14"/>
        <end position="38"/>
    </location>
</feature>
<evidence type="ECO:0000313" key="2">
    <source>
        <dbReference type="EMBL" id="KAF2813807.1"/>
    </source>
</evidence>
<reference evidence="4" key="3">
    <citation type="submission" date="2025-04" db="UniProtKB">
        <authorList>
            <consortium name="RefSeq"/>
        </authorList>
    </citation>
    <scope>IDENTIFICATION</scope>
    <source>
        <strain evidence="4">CBS 304.34</strain>
    </source>
</reference>
<accession>A0A6A6Z0Q2</accession>
<organism evidence="2">
    <name type="scientific">Mytilinidion resinicola</name>
    <dbReference type="NCBI Taxonomy" id="574789"/>
    <lineage>
        <taxon>Eukaryota</taxon>
        <taxon>Fungi</taxon>
        <taxon>Dikarya</taxon>
        <taxon>Ascomycota</taxon>
        <taxon>Pezizomycotina</taxon>
        <taxon>Dothideomycetes</taxon>
        <taxon>Pleosporomycetidae</taxon>
        <taxon>Mytilinidiales</taxon>
        <taxon>Mytilinidiaceae</taxon>
        <taxon>Mytilinidion</taxon>
    </lineage>
</organism>
<dbReference type="Proteomes" id="UP000504636">
    <property type="component" value="Unplaced"/>
</dbReference>
<name>A0A6A6Z0Q2_9PEZI</name>
<proteinExistence type="predicted"/>
<dbReference type="EMBL" id="MU003695">
    <property type="protein sequence ID" value="KAF2813807.1"/>
    <property type="molecule type" value="Genomic_DNA"/>
</dbReference>
<sequence length="212" mass="22601">MIFQQYQFLALHQRPPNVPTTRPHRSILSPAQTPPPLTPKLPTLPNAHRSQIKAKKPVPSSKILTPLTPPSLPLTFISILPPKPPLLQPPHPQRMPLPTIPIAVRPRLPPPRPAPARALLAMPRVAALGAVLGAVVPVAMQLGVDDGRVQRAGGRVVGFVVGGHCGGGGARGFGLVLGKAERERERECVCVWCCGFVFGRGSVALCCVVEAF</sequence>
<dbReference type="GeneID" id="54454361"/>
<protein>
    <submittedName>
        <fullName evidence="2 4">Uncharacterized protein</fullName>
    </submittedName>
</protein>
<gene>
    <name evidence="2 4" type="ORF">BDZ99DRAFT_225343</name>
</gene>
<reference evidence="4" key="2">
    <citation type="submission" date="2020-04" db="EMBL/GenBank/DDBJ databases">
        <authorList>
            <consortium name="NCBI Genome Project"/>
        </authorList>
    </citation>
    <scope>NUCLEOTIDE SEQUENCE</scope>
    <source>
        <strain evidence="4">CBS 304.34</strain>
    </source>
</reference>
<evidence type="ECO:0000313" key="3">
    <source>
        <dbReference type="Proteomes" id="UP000504636"/>
    </source>
</evidence>